<dbReference type="Gene3D" id="3.20.20.140">
    <property type="entry name" value="Metal-dependent hydrolases"/>
    <property type="match status" value="1"/>
</dbReference>
<dbReference type="SUPFAM" id="SSF89550">
    <property type="entry name" value="PHP domain-like"/>
    <property type="match status" value="1"/>
</dbReference>
<protein>
    <submittedName>
        <fullName evidence="2">PHP domain-containing protein</fullName>
    </submittedName>
</protein>
<dbReference type="PANTHER" id="PTHR36928:SF1">
    <property type="entry name" value="PHOSPHATASE YCDX-RELATED"/>
    <property type="match status" value="1"/>
</dbReference>
<dbReference type="Proteomes" id="UP000287969">
    <property type="component" value="Chromosome"/>
</dbReference>
<reference evidence="3" key="1">
    <citation type="submission" date="2019-01" db="EMBL/GenBank/DDBJ databases">
        <title>Draft genomes of a novel of Sporanaerobacter strains.</title>
        <authorList>
            <person name="Ma S."/>
        </authorList>
    </citation>
    <scope>NUCLEOTIDE SEQUENCE [LARGE SCALE GENOMIC DNA]</scope>
    <source>
        <strain evidence="3">NJN-17</strain>
    </source>
</reference>
<evidence type="ECO:0000313" key="2">
    <source>
        <dbReference type="EMBL" id="QAT60929.1"/>
    </source>
</evidence>
<name>A0A410QAD9_9FIRM</name>
<dbReference type="InterPro" id="IPR016195">
    <property type="entry name" value="Pol/histidinol_Pase-like"/>
</dbReference>
<evidence type="ECO:0000313" key="3">
    <source>
        <dbReference type="Proteomes" id="UP000287969"/>
    </source>
</evidence>
<dbReference type="GO" id="GO:0008270">
    <property type="term" value="F:zinc ion binding"/>
    <property type="evidence" value="ECO:0007669"/>
    <property type="project" value="TreeGrafter"/>
</dbReference>
<dbReference type="KEGG" id="spoa:EQM13_04695"/>
<dbReference type="SMART" id="SM00481">
    <property type="entry name" value="POLIIIAc"/>
    <property type="match status" value="1"/>
</dbReference>
<evidence type="ECO:0000259" key="1">
    <source>
        <dbReference type="SMART" id="SM00481"/>
    </source>
</evidence>
<dbReference type="GO" id="GO:0042578">
    <property type="term" value="F:phosphoric ester hydrolase activity"/>
    <property type="evidence" value="ECO:0007669"/>
    <property type="project" value="TreeGrafter"/>
</dbReference>
<dbReference type="InterPro" id="IPR050243">
    <property type="entry name" value="PHP_phosphatase"/>
</dbReference>
<dbReference type="OrthoDB" id="9808747at2"/>
<dbReference type="AlphaFoldDB" id="A0A410QAD9"/>
<dbReference type="InterPro" id="IPR004013">
    <property type="entry name" value="PHP_dom"/>
</dbReference>
<dbReference type="Pfam" id="PF02811">
    <property type="entry name" value="PHP"/>
    <property type="match status" value="1"/>
</dbReference>
<dbReference type="RefSeq" id="WP_128752067.1">
    <property type="nucleotide sequence ID" value="NZ_CP035282.1"/>
</dbReference>
<feature type="domain" description="Polymerase/histidinol phosphatase N-terminal" evidence="1">
    <location>
        <begin position="5"/>
        <end position="84"/>
    </location>
</feature>
<proteinExistence type="predicted"/>
<dbReference type="InterPro" id="IPR003141">
    <property type="entry name" value="Pol/His_phosphatase_N"/>
</dbReference>
<sequence length="244" mass="27560">MKIYGDYHTHTVFSHGKGTIRENAEAGIKKGLKEIAITDHGFRHISYGVKRKNIKVMREEINALNREYEGRIRILLGIEANVIGYDGKIDVDDEMLSYLDIMLLGYHFGAIPSTFSDGNKLYFLNLLGKISLSIREKMAEQNTEALINAMNRYPVDIITHPGSKVPVDIKRLSRAAAERGVSLEINSHHSQLSVENIRIAMEEEVTFYINSDAHIPKDVGNIDEGIERALKAGLPFERILNIRK</sequence>
<gene>
    <name evidence="2" type="ORF">EQM13_04695</name>
</gene>
<accession>A0A410QAD9</accession>
<dbReference type="EMBL" id="CP035282">
    <property type="protein sequence ID" value="QAT60929.1"/>
    <property type="molecule type" value="Genomic_DNA"/>
</dbReference>
<keyword evidence="3" id="KW-1185">Reference proteome</keyword>
<dbReference type="GO" id="GO:0005829">
    <property type="term" value="C:cytosol"/>
    <property type="evidence" value="ECO:0007669"/>
    <property type="project" value="TreeGrafter"/>
</dbReference>
<dbReference type="PANTHER" id="PTHR36928">
    <property type="entry name" value="PHOSPHATASE YCDX-RELATED"/>
    <property type="match status" value="1"/>
</dbReference>
<organism evidence="2 3">
    <name type="scientific">Acidilutibacter cellobiosedens</name>
    <dbReference type="NCBI Taxonomy" id="2507161"/>
    <lineage>
        <taxon>Bacteria</taxon>
        <taxon>Bacillati</taxon>
        <taxon>Bacillota</taxon>
        <taxon>Tissierellia</taxon>
        <taxon>Tissierellales</taxon>
        <taxon>Acidilutibacteraceae</taxon>
        <taxon>Acidilutibacter</taxon>
    </lineage>
</organism>